<evidence type="ECO:0000313" key="3">
    <source>
        <dbReference type="Proteomes" id="UP000019335"/>
    </source>
</evidence>
<accession>W7TVG6</accession>
<proteinExistence type="predicted"/>
<feature type="region of interest" description="Disordered" evidence="1">
    <location>
        <begin position="281"/>
        <end position="306"/>
    </location>
</feature>
<gene>
    <name evidence="2" type="ORF">Naga_100047g10</name>
</gene>
<dbReference type="EMBL" id="AZIL01001305">
    <property type="protein sequence ID" value="EWM24299.1"/>
    <property type="molecule type" value="Genomic_DNA"/>
</dbReference>
<evidence type="ECO:0000256" key="1">
    <source>
        <dbReference type="SAM" id="MobiDB-lite"/>
    </source>
</evidence>
<evidence type="ECO:0000313" key="2">
    <source>
        <dbReference type="EMBL" id="EWM24299.1"/>
    </source>
</evidence>
<comment type="caution">
    <text evidence="2">The sequence shown here is derived from an EMBL/GenBank/DDBJ whole genome shotgun (WGS) entry which is preliminary data.</text>
</comment>
<dbReference type="Proteomes" id="UP000019335">
    <property type="component" value="Chromosome 14"/>
</dbReference>
<keyword evidence="3" id="KW-1185">Reference proteome</keyword>
<organism evidence="2 3">
    <name type="scientific">Nannochloropsis gaditana</name>
    <dbReference type="NCBI Taxonomy" id="72520"/>
    <lineage>
        <taxon>Eukaryota</taxon>
        <taxon>Sar</taxon>
        <taxon>Stramenopiles</taxon>
        <taxon>Ochrophyta</taxon>
        <taxon>Eustigmatophyceae</taxon>
        <taxon>Eustigmatales</taxon>
        <taxon>Monodopsidaceae</taxon>
        <taxon>Nannochloropsis</taxon>
    </lineage>
</organism>
<dbReference type="OrthoDB" id="43034at2759"/>
<dbReference type="AlphaFoldDB" id="W7TVG6"/>
<name>W7TVG6_9STRA</name>
<reference evidence="2 3" key="1">
    <citation type="journal article" date="2014" name="Mol. Plant">
        <title>Chromosome Scale Genome Assembly and Transcriptome Profiling of Nannochloropsis gaditana in Nitrogen Depletion.</title>
        <authorList>
            <person name="Corteggiani Carpinelli E."/>
            <person name="Telatin A."/>
            <person name="Vitulo N."/>
            <person name="Forcato C."/>
            <person name="D'Angelo M."/>
            <person name="Schiavon R."/>
            <person name="Vezzi A."/>
            <person name="Giacometti G.M."/>
            <person name="Morosinotto T."/>
            <person name="Valle G."/>
        </authorList>
    </citation>
    <scope>NUCLEOTIDE SEQUENCE [LARGE SCALE GENOMIC DNA]</scope>
    <source>
        <strain evidence="2 3">B-31</strain>
    </source>
</reference>
<protein>
    <recommendedName>
        <fullName evidence="4">UV radiation resistance protein/autophagy-related protein 14</fullName>
    </recommendedName>
</protein>
<sequence length="410" mass="45165">MVNECPLCRASAADGLSCSGCVKNNLYYKQQAIAYKKMSLRDAYEQAKSVLTTNQPVFREQQALAALMRRQGELKTRLQETAERVRDLRLAVARKTFALEERRKAVDVARQRLEEVKRWQGSQSTPVQQGLRWYKEQTMEVVQQRVWTRVLEHFVVFPIEADIPVHVSGKGTQEQAPAFIPPPCPPSRASAGPKPLTGVSTIVGLPLPNAGNYRELGLPDEVCETALYLVARVTWSLAETLGMRLPHPLRFPAGKSYALIAEDAQRRTEFALSPSFYHGGGRSNATSTAPAYRHPPSRRRGAECAGADGTDPFSLGVEALQLNVHQLAVSPAGVGVDARELWGKEAVLLNLWAVQRRAAEVVKAYEGLPDVPLPRVERGRMEGKAEGATGGGRGKREMKACSRVICDVNM</sequence>
<evidence type="ECO:0008006" key="4">
    <source>
        <dbReference type="Google" id="ProtNLM"/>
    </source>
</evidence>